<dbReference type="PROSITE" id="PS51257">
    <property type="entry name" value="PROKAR_LIPOPROTEIN"/>
    <property type="match status" value="1"/>
</dbReference>
<protein>
    <submittedName>
        <fullName evidence="4">DUF4124 domain-containing protein</fullName>
    </submittedName>
</protein>
<feature type="compositionally biased region" description="Low complexity" evidence="1">
    <location>
        <begin position="54"/>
        <end position="76"/>
    </location>
</feature>
<accession>A0A934T1F5</accession>
<gene>
    <name evidence="4" type="ORF">JJB74_14135</name>
</gene>
<keyword evidence="5" id="KW-1185">Reference proteome</keyword>
<sequence length="159" mass="17377">MCPSLVRLALAMLLSSACCAAFAQYVWMDANGVKQYSDMPPPSSVPASRILKTPGAAAAQPAAPAPDASPSATPSVAEREAEFQKRRAAEEEKRRAEEQQAKLETTKKSVCEAARAQKRALDSGERLWRIDANGERRYLEDADRAAQLRDIQRTLEACN</sequence>
<evidence type="ECO:0000313" key="5">
    <source>
        <dbReference type="Proteomes" id="UP000622890"/>
    </source>
</evidence>
<evidence type="ECO:0000256" key="2">
    <source>
        <dbReference type="SAM" id="SignalP"/>
    </source>
</evidence>
<keyword evidence="2" id="KW-0732">Signal</keyword>
<dbReference type="Pfam" id="PF13511">
    <property type="entry name" value="DUF4124"/>
    <property type="match status" value="1"/>
</dbReference>
<name>A0A934T1F5_9BURK</name>
<feature type="compositionally biased region" description="Basic and acidic residues" evidence="1">
    <location>
        <begin position="77"/>
        <end position="109"/>
    </location>
</feature>
<dbReference type="Proteomes" id="UP000622890">
    <property type="component" value="Unassembled WGS sequence"/>
</dbReference>
<proteinExistence type="predicted"/>
<evidence type="ECO:0000259" key="3">
    <source>
        <dbReference type="Pfam" id="PF13511"/>
    </source>
</evidence>
<organism evidence="4 5">
    <name type="scientific">Noviherbaspirillum pedocola</name>
    <dbReference type="NCBI Taxonomy" id="2801341"/>
    <lineage>
        <taxon>Bacteria</taxon>
        <taxon>Pseudomonadati</taxon>
        <taxon>Pseudomonadota</taxon>
        <taxon>Betaproteobacteria</taxon>
        <taxon>Burkholderiales</taxon>
        <taxon>Oxalobacteraceae</taxon>
        <taxon>Noviherbaspirillum</taxon>
    </lineage>
</organism>
<dbReference type="InterPro" id="IPR025392">
    <property type="entry name" value="DUF4124"/>
</dbReference>
<comment type="caution">
    <text evidence="4">The sequence shown here is derived from an EMBL/GenBank/DDBJ whole genome shotgun (WGS) entry which is preliminary data.</text>
</comment>
<reference evidence="4" key="1">
    <citation type="submission" date="2021-01" db="EMBL/GenBank/DDBJ databases">
        <title>Genome sequence of strain Noviherbaspirillum sp. DKR-6.</title>
        <authorList>
            <person name="Chaudhary D.K."/>
        </authorList>
    </citation>
    <scope>NUCLEOTIDE SEQUENCE</scope>
    <source>
        <strain evidence="4">DKR-6</strain>
    </source>
</reference>
<feature type="domain" description="DUF4124" evidence="3">
    <location>
        <begin position="11"/>
        <end position="65"/>
    </location>
</feature>
<feature type="chain" id="PRO_5037611520" evidence="2">
    <location>
        <begin position="24"/>
        <end position="159"/>
    </location>
</feature>
<evidence type="ECO:0000256" key="1">
    <source>
        <dbReference type="SAM" id="MobiDB-lite"/>
    </source>
</evidence>
<feature type="signal peptide" evidence="2">
    <location>
        <begin position="1"/>
        <end position="23"/>
    </location>
</feature>
<feature type="region of interest" description="Disordered" evidence="1">
    <location>
        <begin position="38"/>
        <end position="109"/>
    </location>
</feature>
<dbReference type="EMBL" id="JAEPBG010000005">
    <property type="protein sequence ID" value="MBK4735758.1"/>
    <property type="molecule type" value="Genomic_DNA"/>
</dbReference>
<evidence type="ECO:0000313" key="4">
    <source>
        <dbReference type="EMBL" id="MBK4735758.1"/>
    </source>
</evidence>
<dbReference type="AlphaFoldDB" id="A0A934T1F5"/>